<keyword evidence="2" id="KW-1185">Reference proteome</keyword>
<evidence type="ECO:0000313" key="1">
    <source>
        <dbReference type="EMBL" id="GFF12280.1"/>
    </source>
</evidence>
<dbReference type="AlphaFoldDB" id="A0A5M3YND5"/>
<organism evidence="1 2">
    <name type="scientific">Aspergillus terreus</name>
    <dbReference type="NCBI Taxonomy" id="33178"/>
    <lineage>
        <taxon>Eukaryota</taxon>
        <taxon>Fungi</taxon>
        <taxon>Dikarya</taxon>
        <taxon>Ascomycota</taxon>
        <taxon>Pezizomycotina</taxon>
        <taxon>Eurotiomycetes</taxon>
        <taxon>Eurotiomycetidae</taxon>
        <taxon>Eurotiales</taxon>
        <taxon>Aspergillaceae</taxon>
        <taxon>Aspergillus</taxon>
        <taxon>Aspergillus subgen. Circumdati</taxon>
    </lineage>
</organism>
<gene>
    <name evidence="1" type="ORF">ATEIFO6365_0001050300</name>
</gene>
<dbReference type="VEuPathDB" id="FungiDB:ATEG_01303"/>
<dbReference type="OrthoDB" id="4526473at2759"/>
<evidence type="ECO:0000313" key="2">
    <source>
        <dbReference type="Proteomes" id="UP000452235"/>
    </source>
</evidence>
<reference evidence="1 2" key="1">
    <citation type="submission" date="2020-01" db="EMBL/GenBank/DDBJ databases">
        <title>Aspergillus terreus IFO 6365 whole genome shotgun sequence.</title>
        <authorList>
            <person name="Kanamasa S."/>
            <person name="Takahashi H."/>
        </authorList>
    </citation>
    <scope>NUCLEOTIDE SEQUENCE [LARGE SCALE GENOMIC DNA]</scope>
    <source>
        <strain evidence="1 2">IFO 6365</strain>
    </source>
</reference>
<comment type="caution">
    <text evidence="1">The sequence shown here is derived from an EMBL/GenBank/DDBJ whole genome shotgun (WGS) entry which is preliminary data.</text>
</comment>
<dbReference type="Proteomes" id="UP000452235">
    <property type="component" value="Unassembled WGS sequence"/>
</dbReference>
<accession>A0A5M3YND5</accession>
<name>A0A5M3YND5_ASPTE</name>
<sequence>MNPDLVQLYGPGMSFYRSRLETKRSKPADTSKLLLARYTNTLKSLSASNDMLDTKMKELRSNTLRLRLDLMKFQRHMDGFNREFLVTWQADTLTRLIEVVYEGHGWKLPGGVTSRDHGVVNRERMSMMYGIAARKLKKETLRALGLYERYYEALQKYDEITPFRSADPFQSECSFARWLVSKKDTQVEVYRFWGSLFPLCYGRTVEEASEIF</sequence>
<dbReference type="EMBL" id="BLJY01000001">
    <property type="protein sequence ID" value="GFF12280.1"/>
    <property type="molecule type" value="Genomic_DNA"/>
</dbReference>
<protein>
    <submittedName>
        <fullName evidence="1">Uncharacterized protein</fullName>
    </submittedName>
</protein>
<proteinExistence type="predicted"/>